<dbReference type="STRING" id="478820.A0A196SB30"/>
<dbReference type="InterPro" id="IPR035969">
    <property type="entry name" value="Rab-GAP_TBC_sf"/>
</dbReference>
<evidence type="ECO:0000259" key="2">
    <source>
        <dbReference type="PROSITE" id="PS50086"/>
    </source>
</evidence>
<accession>A0A196SB30</accession>
<dbReference type="SMART" id="SM00164">
    <property type="entry name" value="TBC"/>
    <property type="match status" value="1"/>
</dbReference>
<dbReference type="PROSITE" id="PS50086">
    <property type="entry name" value="TBC_RABGAP"/>
    <property type="match status" value="1"/>
</dbReference>
<dbReference type="Proteomes" id="UP000078348">
    <property type="component" value="Unassembled WGS sequence"/>
</dbReference>
<gene>
    <name evidence="3" type="ORF">AV274_4798</name>
</gene>
<sequence>MSLWEKMKTKSHPGRIKSKMVDADEYRFNVPVGMRMASSSDSEDDSDSDQGNPSKSSKNAGILVFTTSDGDKDIAKYKRLLESDRIDMKSLRSLAWKGIPSQYRAVTWKLLLGYLPSIRSRQQAIIQRKRREYMDYIPRLFDVDDSERTEEELAALHQISVDVPRTSCSSIVLKNADVQLRLKRLLYIWANRHPACGYVQGINDLCVPFLITFLNDHFPDKVGELDWDALDKAVLDEVEADTYYCISRLLDGIQDHYTTDQPGIQRMVKKLEDLVRRIDVDLYNHIQNEGLMFLQFAFRYMNCLLIREFSMHTIIRLWDTYLSETNGFDVFHVYVCAVFIKMSHDDLIEKDFQSMLLYLQNPPTQNWSDREVEELLSQAYVLKSLFEDTSI</sequence>
<dbReference type="GO" id="GO:0005096">
    <property type="term" value="F:GTPase activator activity"/>
    <property type="evidence" value="ECO:0007669"/>
    <property type="project" value="TreeGrafter"/>
</dbReference>
<dbReference type="FunFam" id="1.10.8.270:FF:000028">
    <property type="entry name" value="TBC domain containing protein"/>
    <property type="match status" value="1"/>
</dbReference>
<name>A0A196SB30_BLAHN</name>
<feature type="domain" description="Rab-GAP TBC" evidence="2">
    <location>
        <begin position="98"/>
        <end position="325"/>
    </location>
</feature>
<feature type="compositionally biased region" description="Polar residues" evidence="1">
    <location>
        <begin position="50"/>
        <end position="59"/>
    </location>
</feature>
<dbReference type="OrthoDB" id="26371at2759"/>
<organism evidence="3 4">
    <name type="scientific">Blastocystis sp. subtype 1 (strain ATCC 50177 / NandII)</name>
    <dbReference type="NCBI Taxonomy" id="478820"/>
    <lineage>
        <taxon>Eukaryota</taxon>
        <taxon>Sar</taxon>
        <taxon>Stramenopiles</taxon>
        <taxon>Bigyra</taxon>
        <taxon>Opalozoa</taxon>
        <taxon>Opalinata</taxon>
        <taxon>Blastocystidae</taxon>
        <taxon>Blastocystis</taxon>
    </lineage>
</organism>
<protein>
    <submittedName>
        <fullName evidence="3">TBC domain containing protein</fullName>
    </submittedName>
</protein>
<dbReference type="PANTHER" id="PTHR22957">
    <property type="entry name" value="TBC1 DOMAIN FAMILY MEMBER GTPASE-ACTIVATING PROTEIN"/>
    <property type="match status" value="1"/>
</dbReference>
<comment type="caution">
    <text evidence="3">The sequence shown here is derived from an EMBL/GenBank/DDBJ whole genome shotgun (WGS) entry which is preliminary data.</text>
</comment>
<dbReference type="AlphaFoldDB" id="A0A196SB30"/>
<evidence type="ECO:0000313" key="4">
    <source>
        <dbReference type="Proteomes" id="UP000078348"/>
    </source>
</evidence>
<dbReference type="Gene3D" id="1.10.472.80">
    <property type="entry name" value="Ypt/Rab-GAP domain of gyp1p, domain 3"/>
    <property type="match status" value="1"/>
</dbReference>
<dbReference type="EMBL" id="LXWW01000374">
    <property type="protein sequence ID" value="OAO13531.1"/>
    <property type="molecule type" value="Genomic_DNA"/>
</dbReference>
<keyword evidence="4" id="KW-1185">Reference proteome</keyword>
<proteinExistence type="predicted"/>
<dbReference type="SUPFAM" id="SSF47923">
    <property type="entry name" value="Ypt/Rab-GAP domain of gyp1p"/>
    <property type="match status" value="2"/>
</dbReference>
<reference evidence="3 4" key="1">
    <citation type="submission" date="2016-05" db="EMBL/GenBank/DDBJ databases">
        <title>Nuclear genome of Blastocystis sp. subtype 1 NandII.</title>
        <authorList>
            <person name="Gentekaki E."/>
            <person name="Curtis B."/>
            <person name="Stairs C."/>
            <person name="Eme L."/>
            <person name="Herman E."/>
            <person name="Klimes V."/>
            <person name="Arias M.C."/>
            <person name="Elias M."/>
            <person name="Hilliou F."/>
            <person name="Klute M."/>
            <person name="Malik S.-B."/>
            <person name="Pightling A."/>
            <person name="Rachubinski R."/>
            <person name="Salas D."/>
            <person name="Schlacht A."/>
            <person name="Suga H."/>
            <person name="Archibald J."/>
            <person name="Ball S.G."/>
            <person name="Clark G."/>
            <person name="Dacks J."/>
            <person name="Van Der Giezen M."/>
            <person name="Tsaousis A."/>
            <person name="Roger A."/>
        </authorList>
    </citation>
    <scope>NUCLEOTIDE SEQUENCE [LARGE SCALE GENOMIC DNA]</scope>
    <source>
        <strain evidence="4">ATCC 50177 / NandII</strain>
    </source>
</reference>
<feature type="region of interest" description="Disordered" evidence="1">
    <location>
        <begin position="36"/>
        <end position="62"/>
    </location>
</feature>
<dbReference type="FunFam" id="1.10.472.80:FF:000001">
    <property type="entry name" value="TBC1 domain family member 22B"/>
    <property type="match status" value="1"/>
</dbReference>
<evidence type="ECO:0000313" key="3">
    <source>
        <dbReference type="EMBL" id="OAO13531.1"/>
    </source>
</evidence>
<dbReference type="PANTHER" id="PTHR22957:SF26">
    <property type="entry name" value="LD44506P"/>
    <property type="match status" value="1"/>
</dbReference>
<dbReference type="Gene3D" id="1.10.8.270">
    <property type="entry name" value="putative rabgap domain of human tbc1 domain family member 14 like domains"/>
    <property type="match status" value="1"/>
</dbReference>
<dbReference type="Gene3D" id="1.10.10.750">
    <property type="entry name" value="Ypt/Rab-GAP domain of gyp1p, domain 1"/>
    <property type="match status" value="1"/>
</dbReference>
<evidence type="ECO:0000256" key="1">
    <source>
        <dbReference type="SAM" id="MobiDB-lite"/>
    </source>
</evidence>
<dbReference type="InterPro" id="IPR000195">
    <property type="entry name" value="Rab-GAP-TBC_dom"/>
</dbReference>
<dbReference type="Pfam" id="PF00566">
    <property type="entry name" value="RabGAP-TBC"/>
    <property type="match status" value="1"/>
</dbReference>